<evidence type="ECO:0000259" key="2">
    <source>
        <dbReference type="Pfam" id="PF01030"/>
    </source>
</evidence>
<dbReference type="InterPro" id="IPR053079">
    <property type="entry name" value="SPS2_domain"/>
</dbReference>
<dbReference type="PhylomeDB" id="Q9NA54"/>
<dbReference type="InterPro" id="IPR036941">
    <property type="entry name" value="Rcpt_L-dom_sf"/>
</dbReference>
<dbReference type="PANTHER" id="PTHR21662:SF3">
    <property type="entry name" value="RECEPTOR L-DOMAIN DOMAIN-CONTAINING PROTEIN"/>
    <property type="match status" value="1"/>
</dbReference>
<feature type="chain" id="PRO_5004330841" evidence="1">
    <location>
        <begin position="18"/>
        <end position="387"/>
    </location>
</feature>
<dbReference type="PANTHER" id="PTHR21662">
    <property type="entry name" value="RECEPTOR PROTEIN-TYROSINE KINASE"/>
    <property type="match status" value="1"/>
</dbReference>
<dbReference type="FunCoup" id="Q9NA54">
    <property type="interactions" value="12"/>
</dbReference>
<protein>
    <submittedName>
        <fullName evidence="3">Receptor L-domain domain-containing protein</fullName>
    </submittedName>
</protein>
<dbReference type="Gene3D" id="3.80.20.20">
    <property type="entry name" value="Receptor L-domain"/>
    <property type="match status" value="2"/>
</dbReference>
<dbReference type="EMBL" id="BX284604">
    <property type="protein sequence ID" value="CAB60543.2"/>
    <property type="molecule type" value="Genomic_DNA"/>
</dbReference>
<dbReference type="eggNOG" id="ENOG502THDH">
    <property type="taxonomic scope" value="Eukaryota"/>
</dbReference>
<evidence type="ECO:0000313" key="4">
    <source>
        <dbReference type="Proteomes" id="UP000001940"/>
    </source>
</evidence>
<proteinExistence type="predicted"/>
<gene>
    <name evidence="3 5" type="primary">irld-59</name>
    <name evidence="3" type="ORF">CELE_Y73F8A.18</name>
    <name evidence="5" type="ORF">Y73F8A.18</name>
</gene>
<feature type="signal peptide" evidence="1">
    <location>
        <begin position="1"/>
        <end position="17"/>
    </location>
</feature>
<evidence type="ECO:0000313" key="3">
    <source>
        <dbReference type="EMBL" id="CAB60543.2"/>
    </source>
</evidence>
<dbReference type="GeneID" id="190680"/>
<feature type="domain" description="Receptor L-domain" evidence="2">
    <location>
        <begin position="220"/>
        <end position="316"/>
    </location>
</feature>
<dbReference type="OMA" id="CICTHEM"/>
<dbReference type="InterPro" id="IPR000494">
    <property type="entry name" value="Rcpt_L-dom"/>
</dbReference>
<keyword evidence="1" id="KW-0732">Signal</keyword>
<evidence type="ECO:0000313" key="5">
    <source>
        <dbReference type="WormBase" id="Y73F8A.18"/>
    </source>
</evidence>
<dbReference type="OrthoDB" id="5789728at2759"/>
<dbReference type="RefSeq" id="NP_502853.2">
    <property type="nucleotide sequence ID" value="NM_070452.2"/>
</dbReference>
<sequence length="387" mass="42685">MKESLLINILLVLSVFSADLTDYFKMKNCDPKCTLETQNFTLETAFPKKCSTICADLIINDQTDLTEKQMKSTFSKMKNLIGRLIIVNTQFKSASFLAGLESIECGGTDLVTTIGFNDEMTELGLTNLTSISCAGFLVISNYKMNTLGVPNLKSITLNEFHDPNITAVRIMIDPLSFEFCITVDEMESLITSEVTNLDEIYGVYCEPAVTENLCKSPEICSRVLGDVEVGSNSSLENMKSIELIFGSLIISGTQLTNVSFLENLKYVAQLAEAKSAIIVENNPNLLNISFPKLKRVRSDINSVSVVFTDNNENLKLDVSNCYKLRNDLGMTTDLSPTFDGESCDSMNSSAPAAPCIVVGNSTCNFSTMQIKMFQSIFVVFLVFVNVY</sequence>
<keyword evidence="4" id="KW-1185">Reference proteome</keyword>
<dbReference type="HOGENOM" id="CLU_028064_0_1_1"/>
<name>Q9NA54_CAEEL</name>
<dbReference type="Pfam" id="PF01030">
    <property type="entry name" value="Recep_L_domain"/>
    <property type="match status" value="2"/>
</dbReference>
<dbReference type="InParanoid" id="Q9NA54"/>
<reference evidence="3 4" key="1">
    <citation type="journal article" date="1998" name="Science">
        <title>Genome sequence of the nematode C. elegans: a platform for investigating biology.</title>
        <authorList>
            <consortium name="The C. elegans sequencing consortium"/>
            <person name="Sulson J.E."/>
            <person name="Waterston R."/>
        </authorList>
    </citation>
    <scope>NUCLEOTIDE SEQUENCE [LARGE SCALE GENOMIC DNA]</scope>
    <source>
        <strain evidence="3 4">Bristol N2</strain>
    </source>
</reference>
<evidence type="ECO:0000256" key="1">
    <source>
        <dbReference type="SAM" id="SignalP"/>
    </source>
</evidence>
<dbReference type="CTD" id="190680"/>
<dbReference type="SUPFAM" id="SSF52058">
    <property type="entry name" value="L domain-like"/>
    <property type="match status" value="2"/>
</dbReference>
<feature type="domain" description="Receptor L-domain" evidence="2">
    <location>
        <begin position="49"/>
        <end position="143"/>
    </location>
</feature>
<dbReference type="AGR" id="WB:WBGene00013525"/>
<dbReference type="AlphaFoldDB" id="Q9NA54"/>
<dbReference type="UCSC" id="Y73F8A.18">
    <property type="organism name" value="c. elegans"/>
</dbReference>
<dbReference type="Proteomes" id="UP000001940">
    <property type="component" value="Chromosome IV"/>
</dbReference>
<dbReference type="WormBase" id="Y73F8A.18">
    <property type="protein sequence ID" value="CE43134"/>
    <property type="gene ID" value="WBGene00013525"/>
    <property type="gene designation" value="irld-59"/>
</dbReference>
<accession>Q9NA54</accession>
<organism evidence="3 4">
    <name type="scientific">Caenorhabditis elegans</name>
    <dbReference type="NCBI Taxonomy" id="6239"/>
    <lineage>
        <taxon>Eukaryota</taxon>
        <taxon>Metazoa</taxon>
        <taxon>Ecdysozoa</taxon>
        <taxon>Nematoda</taxon>
        <taxon>Chromadorea</taxon>
        <taxon>Rhabditida</taxon>
        <taxon>Rhabditina</taxon>
        <taxon>Rhabditomorpha</taxon>
        <taxon>Rhabditoidea</taxon>
        <taxon>Rhabditidae</taxon>
        <taxon>Peloderinae</taxon>
        <taxon>Caenorhabditis</taxon>
    </lineage>
</organism>
<dbReference type="KEGG" id="cel:CELE_Y73F8A.18"/>
<keyword evidence="3" id="KW-0675">Receptor</keyword>
<dbReference type="PaxDb" id="6239-Y73F8A.18"/>